<dbReference type="Pfam" id="PF00067">
    <property type="entry name" value="p450"/>
    <property type="match status" value="1"/>
</dbReference>
<evidence type="ECO:0000256" key="3">
    <source>
        <dbReference type="ARBA" id="ARBA00022723"/>
    </source>
</evidence>
<dbReference type="AlphaFoldDB" id="A0AAV5VP41"/>
<reference evidence="10" key="1">
    <citation type="submission" date="2023-10" db="EMBL/GenBank/DDBJ databases">
        <title>Genome assembly of Pristionchus species.</title>
        <authorList>
            <person name="Yoshida K."/>
            <person name="Sommer R.J."/>
        </authorList>
    </citation>
    <scope>NUCLEOTIDE SEQUENCE</scope>
    <source>
        <strain evidence="10">RS5133</strain>
    </source>
</reference>
<feature type="binding site" description="axial binding residue" evidence="7">
    <location>
        <position position="440"/>
    </location>
    <ligand>
        <name>heme</name>
        <dbReference type="ChEBI" id="CHEBI:30413"/>
    </ligand>
    <ligandPart>
        <name>Fe</name>
        <dbReference type="ChEBI" id="CHEBI:18248"/>
    </ligandPart>
</feature>
<keyword evidence="9" id="KW-0812">Transmembrane</keyword>
<feature type="transmembrane region" description="Helical" evidence="9">
    <location>
        <begin position="6"/>
        <end position="24"/>
    </location>
</feature>
<dbReference type="GO" id="GO:0005506">
    <property type="term" value="F:iron ion binding"/>
    <property type="evidence" value="ECO:0007669"/>
    <property type="project" value="InterPro"/>
</dbReference>
<dbReference type="InterPro" id="IPR017972">
    <property type="entry name" value="Cyt_P450_CS"/>
</dbReference>
<evidence type="ECO:0000256" key="5">
    <source>
        <dbReference type="ARBA" id="ARBA00023004"/>
    </source>
</evidence>
<dbReference type="Gene3D" id="1.10.630.10">
    <property type="entry name" value="Cytochrome P450"/>
    <property type="match status" value="1"/>
</dbReference>
<comment type="caution">
    <text evidence="10">The sequence shown here is derived from an EMBL/GenBank/DDBJ whole genome shotgun (WGS) entry which is preliminary data.</text>
</comment>
<keyword evidence="5 7" id="KW-0408">Iron</keyword>
<accession>A0AAV5VP41</accession>
<evidence type="ECO:0000256" key="2">
    <source>
        <dbReference type="ARBA" id="ARBA00010617"/>
    </source>
</evidence>
<keyword evidence="9" id="KW-0472">Membrane</keyword>
<evidence type="ECO:0008006" key="12">
    <source>
        <dbReference type="Google" id="ProtNLM"/>
    </source>
</evidence>
<evidence type="ECO:0000256" key="8">
    <source>
        <dbReference type="RuleBase" id="RU000461"/>
    </source>
</evidence>
<dbReference type="EMBL" id="BTSY01000004">
    <property type="protein sequence ID" value="GMT21457.1"/>
    <property type="molecule type" value="Genomic_DNA"/>
</dbReference>
<dbReference type="GO" id="GO:0004497">
    <property type="term" value="F:monooxygenase activity"/>
    <property type="evidence" value="ECO:0007669"/>
    <property type="project" value="UniProtKB-KW"/>
</dbReference>
<dbReference type="SUPFAM" id="SSF48264">
    <property type="entry name" value="Cytochrome P450"/>
    <property type="match status" value="1"/>
</dbReference>
<evidence type="ECO:0000313" key="11">
    <source>
        <dbReference type="Proteomes" id="UP001432322"/>
    </source>
</evidence>
<proteinExistence type="inferred from homology"/>
<dbReference type="GO" id="GO:0020037">
    <property type="term" value="F:heme binding"/>
    <property type="evidence" value="ECO:0007669"/>
    <property type="project" value="InterPro"/>
</dbReference>
<dbReference type="PROSITE" id="PS00086">
    <property type="entry name" value="CYTOCHROME_P450"/>
    <property type="match status" value="1"/>
</dbReference>
<dbReference type="CDD" id="cd20617">
    <property type="entry name" value="CYP1_2-like"/>
    <property type="match status" value="1"/>
</dbReference>
<keyword evidence="3 7" id="KW-0479">Metal-binding</keyword>
<dbReference type="PRINTS" id="PR00463">
    <property type="entry name" value="EP450I"/>
</dbReference>
<evidence type="ECO:0000256" key="4">
    <source>
        <dbReference type="ARBA" id="ARBA00023002"/>
    </source>
</evidence>
<name>A0AAV5VP41_9BILA</name>
<dbReference type="PRINTS" id="PR00385">
    <property type="entry name" value="P450"/>
</dbReference>
<dbReference type="GO" id="GO:0016705">
    <property type="term" value="F:oxidoreductase activity, acting on paired donors, with incorporation or reduction of molecular oxygen"/>
    <property type="evidence" value="ECO:0007669"/>
    <property type="project" value="InterPro"/>
</dbReference>
<dbReference type="Proteomes" id="UP001432322">
    <property type="component" value="Unassembled WGS sequence"/>
</dbReference>
<dbReference type="PANTHER" id="PTHR24284:SF1">
    <property type="entry name" value="CYTOCHROME P450 FAMILY"/>
    <property type="match status" value="1"/>
</dbReference>
<dbReference type="FunFam" id="1.10.630.10:FF:000036">
    <property type="entry name" value="CYtochrome P450 family"/>
    <property type="match status" value="1"/>
</dbReference>
<keyword evidence="11" id="KW-1185">Reference proteome</keyword>
<comment type="similarity">
    <text evidence="2 8">Belongs to the cytochrome P450 family.</text>
</comment>
<organism evidence="10 11">
    <name type="scientific">Pristionchus fissidentatus</name>
    <dbReference type="NCBI Taxonomy" id="1538716"/>
    <lineage>
        <taxon>Eukaryota</taxon>
        <taxon>Metazoa</taxon>
        <taxon>Ecdysozoa</taxon>
        <taxon>Nematoda</taxon>
        <taxon>Chromadorea</taxon>
        <taxon>Rhabditida</taxon>
        <taxon>Rhabditina</taxon>
        <taxon>Diplogasteromorpha</taxon>
        <taxon>Diplogasteroidea</taxon>
        <taxon>Neodiplogasteridae</taxon>
        <taxon>Pristionchus</taxon>
    </lineage>
</organism>
<gene>
    <name evidence="10" type="ORF">PFISCL1PPCAC_12754</name>
</gene>
<evidence type="ECO:0000313" key="10">
    <source>
        <dbReference type="EMBL" id="GMT21457.1"/>
    </source>
</evidence>
<evidence type="ECO:0000256" key="1">
    <source>
        <dbReference type="ARBA" id="ARBA00001971"/>
    </source>
</evidence>
<evidence type="ECO:0000256" key="9">
    <source>
        <dbReference type="SAM" id="Phobius"/>
    </source>
</evidence>
<dbReference type="InterPro" id="IPR002401">
    <property type="entry name" value="Cyt_P450_E_grp-I"/>
</dbReference>
<keyword evidence="7 8" id="KW-0349">Heme</keyword>
<dbReference type="InterPro" id="IPR036396">
    <property type="entry name" value="Cyt_P450_sf"/>
</dbReference>
<comment type="cofactor">
    <cofactor evidence="1 7">
        <name>heme</name>
        <dbReference type="ChEBI" id="CHEBI:30413"/>
    </cofactor>
</comment>
<protein>
    <recommendedName>
        <fullName evidence="12">Cytochrome P450</fullName>
    </recommendedName>
</protein>
<evidence type="ECO:0000256" key="7">
    <source>
        <dbReference type="PIRSR" id="PIRSR602401-1"/>
    </source>
</evidence>
<keyword evidence="6 8" id="KW-0503">Monooxygenase</keyword>
<keyword evidence="4 8" id="KW-0560">Oxidoreductase</keyword>
<dbReference type="InterPro" id="IPR001128">
    <property type="entry name" value="Cyt_P450"/>
</dbReference>
<keyword evidence="9" id="KW-1133">Transmembrane helix</keyword>
<dbReference type="PANTHER" id="PTHR24284">
    <property type="entry name" value="CYTOCHROME P450 FAMILY"/>
    <property type="match status" value="1"/>
</dbReference>
<sequence length="494" mass="56267">MLISVLLGLATLMVYVVIKYYRFVGKYPKGPTPLPLVGNYHQFDNQQQYKSWKSFGNTQPPIYTIFAPLPFVQITDYSLLKEAFVDQGEAFVGRPENKVVQELFSVAPKAGVLASNGENWREQRRTAISILRDFGMGKNLMEELVRSSVADYIAHLDDIEDKGAVELRWPIQVMVSNIINGVLFGYRHKYDDCAPLMDYVTKHNKMMEQVMTSRLLLLAAIFPLIRTWPLIGWHSFGRIAAMAREINGYIVDNVDRSLSTYSIDDEPSCFVQAYKQRMPPNAALDHTNLLATCADFFVAGQETSTVTLRWAMLFFAKYQEKQDRLRVEIAEVVGSERLPTMADQVKMPYARACVLEVQRRANILQRNVARVTSRDVEIRGYTIPKGAWVNGDIHYLMSNDPLFEKPEEFRPERYLAEDGKALKKDLVDRTVPFSLGKRACAGEAIARVELFIGLTATVQHFRLLPAAGFEIDLEPRAHSFLLPKDQQIRLEKVV</sequence>
<evidence type="ECO:0000256" key="6">
    <source>
        <dbReference type="ARBA" id="ARBA00023033"/>
    </source>
</evidence>